<dbReference type="EMBL" id="SXCS01000002">
    <property type="protein sequence ID" value="NFR60631.1"/>
    <property type="molecule type" value="Genomic_DNA"/>
</dbReference>
<keyword evidence="5" id="KW-1185">Reference proteome</keyword>
<sequence length="474" mass="54790">MEIMQNKMKIKIWVVNLLLIIIIGIIVIMFLHNKKRIGVVNKEFKVNEFKESNRVIINPYMGLVMDATSGSTEQPFSMVYAGISWRELEPQKGKFNFNAIEKKIKYKYWKRDKSYVIRVYMDYPSSEKHMDIPDWLYKEIKGKGVWYDKDGNKGFAPEYNNPILIDYHSKLIKALGKRYGNDTSVVFVEIGSIGQWGEWNNSISNIENKFPNATVTDKYVKPYIQYLGNKILLMRRPFQIAKDNKMGLFNDSFGDKFQTNDYFLKWINNGYKVPDNEQYNPEMNGYWEKSPSGGEFANYPGDMYLENKNIESTINMIKNSHTTWLGPSHPGYIKLPKEKKKNLDSLLNIIGYRYTITRIQYSYINSPGQSLIGSIGIKNSGVAPFYFKWPIQVILEDSKGKIAQKQNLNYDIRNLLPGSIDIPFQIPLDKNLSAGTYKLKVCILNPETNKPAIEFANLSCENSKICNVGEMKVK</sequence>
<name>A0A6B4F0X7_CLOSG</name>
<evidence type="ECO:0000256" key="1">
    <source>
        <dbReference type="SAM" id="Phobius"/>
    </source>
</evidence>
<dbReference type="SUPFAM" id="SSF51445">
    <property type="entry name" value="(Trans)glycosidases"/>
    <property type="match status" value="1"/>
</dbReference>
<dbReference type="EMBL" id="PDLH01000007">
    <property type="protein sequence ID" value="PHH00400.1"/>
    <property type="molecule type" value="Genomic_DNA"/>
</dbReference>
<protein>
    <submittedName>
        <fullName evidence="3">DUF4832 domain-containing protein</fullName>
    </submittedName>
</protein>
<evidence type="ECO:0000313" key="6">
    <source>
        <dbReference type="Proteomes" id="UP000486601"/>
    </source>
</evidence>
<keyword evidence="1" id="KW-0472">Membrane</keyword>
<dbReference type="Proteomes" id="UP000486601">
    <property type="component" value="Unassembled WGS sequence"/>
</dbReference>
<evidence type="ECO:0000313" key="5">
    <source>
        <dbReference type="Proteomes" id="UP000223854"/>
    </source>
</evidence>
<dbReference type="Pfam" id="PF16116">
    <property type="entry name" value="DUF4832"/>
    <property type="match status" value="1"/>
</dbReference>
<evidence type="ECO:0000313" key="4">
    <source>
        <dbReference type="EMBL" id="PHH00400.1"/>
    </source>
</evidence>
<reference evidence="3 6" key="2">
    <citation type="submission" date="2019-04" db="EMBL/GenBank/DDBJ databases">
        <title>Genome sequencing of Clostridium botulinum Groups I-IV and Clostridium butyricum.</title>
        <authorList>
            <person name="Brunt J."/>
            <person name="Van Vliet A.H.M."/>
            <person name="Stringer S.C."/>
            <person name="Carter A.T."/>
            <person name="Peck M.W."/>
        </authorList>
    </citation>
    <scope>NUCLEOTIDE SEQUENCE [LARGE SCALE GENOMIC DNA]</scope>
    <source>
        <strain evidence="3 6">IFR 18/108</strain>
    </source>
</reference>
<proteinExistence type="predicted"/>
<dbReference type="GeneID" id="92938422"/>
<accession>A0A6B4F0X7</accession>
<dbReference type="Gene3D" id="3.20.20.80">
    <property type="entry name" value="Glycosidases"/>
    <property type="match status" value="1"/>
</dbReference>
<comment type="caution">
    <text evidence="3">The sequence shown here is derived from an EMBL/GenBank/DDBJ whole genome shotgun (WGS) entry which is preliminary data.</text>
</comment>
<organism evidence="3 6">
    <name type="scientific">Clostridium sporogenes</name>
    <dbReference type="NCBI Taxonomy" id="1509"/>
    <lineage>
        <taxon>Bacteria</taxon>
        <taxon>Bacillati</taxon>
        <taxon>Bacillota</taxon>
        <taxon>Clostridia</taxon>
        <taxon>Eubacteriales</taxon>
        <taxon>Clostridiaceae</taxon>
        <taxon>Clostridium</taxon>
    </lineage>
</organism>
<evidence type="ECO:0000259" key="2">
    <source>
        <dbReference type="Pfam" id="PF16116"/>
    </source>
</evidence>
<dbReference type="Proteomes" id="UP000223854">
    <property type="component" value="Unassembled WGS sequence"/>
</dbReference>
<keyword evidence="1" id="KW-1133">Transmembrane helix</keyword>
<reference evidence="4 5" key="1">
    <citation type="submission" date="2017-09" db="EMBL/GenBank/DDBJ databases">
        <title>FDA dAtabase for Regulatory Grade micrObial Sequences (FDA-ARGOS): Supporting development and validation of Infectious Disease Dx tests.</title>
        <authorList>
            <person name="Kerrigan L."/>
            <person name="Long C."/>
            <person name="Tallon L.J."/>
            <person name="Sadzewicz L."/>
            <person name="Ott S."/>
            <person name="Zhao X."/>
            <person name="Nagaraj S."/>
            <person name="Vavikolanu K."/>
            <person name="Aluvathingal J."/>
            <person name="Nadendla S."/>
            <person name="Sichtig H."/>
        </authorList>
    </citation>
    <scope>NUCLEOTIDE SEQUENCE [LARGE SCALE GENOMIC DNA]</scope>
    <source>
        <strain evidence="4 5">FDAARGOS_423</strain>
    </source>
</reference>
<dbReference type="InterPro" id="IPR017853">
    <property type="entry name" value="GH"/>
</dbReference>
<gene>
    <name evidence="4" type="ORF">CRX47_11270</name>
    <name evidence="3" type="ORF">FDF70_03755</name>
</gene>
<evidence type="ECO:0000313" key="3">
    <source>
        <dbReference type="EMBL" id="NFR60631.1"/>
    </source>
</evidence>
<dbReference type="RefSeq" id="WP_049043140.1">
    <property type="nucleotide sequence ID" value="NZ_CP009225.1"/>
</dbReference>
<feature type="transmembrane region" description="Helical" evidence="1">
    <location>
        <begin position="12"/>
        <end position="31"/>
    </location>
</feature>
<dbReference type="AlphaFoldDB" id="A0A6B4F0X7"/>
<keyword evidence="1" id="KW-0812">Transmembrane</keyword>
<feature type="domain" description="DUF4832" evidence="2">
    <location>
        <begin position="246"/>
        <end position="457"/>
    </location>
</feature>
<dbReference type="InterPro" id="IPR032267">
    <property type="entry name" value="DUF4832"/>
</dbReference>